<name>A0A848L9N5_9BACT</name>
<reference evidence="1 2" key="1">
    <citation type="submission" date="2020-04" db="EMBL/GenBank/DDBJ databases">
        <title>Draft genome of Pyxidicoccus fallax type strain.</title>
        <authorList>
            <person name="Whitworth D.E."/>
        </authorList>
    </citation>
    <scope>NUCLEOTIDE SEQUENCE [LARGE SCALE GENOMIC DNA]</scope>
    <source>
        <strain evidence="1 2">DSM 14698</strain>
    </source>
</reference>
<dbReference type="InterPro" id="IPR029045">
    <property type="entry name" value="ClpP/crotonase-like_dom_sf"/>
</dbReference>
<evidence type="ECO:0000313" key="2">
    <source>
        <dbReference type="Proteomes" id="UP000518300"/>
    </source>
</evidence>
<gene>
    <name evidence="1" type="ORF">HG543_10315</name>
</gene>
<dbReference type="EMBL" id="JABBJJ010000035">
    <property type="protein sequence ID" value="NMO15246.1"/>
    <property type="molecule type" value="Genomic_DNA"/>
</dbReference>
<dbReference type="RefSeq" id="WP_169344539.1">
    <property type="nucleotide sequence ID" value="NZ_JABBJJ010000035.1"/>
</dbReference>
<dbReference type="Proteomes" id="UP000518300">
    <property type="component" value="Unassembled WGS sequence"/>
</dbReference>
<protein>
    <submittedName>
        <fullName evidence="1">Serine dehydrogenasease</fullName>
    </submittedName>
</protein>
<dbReference type="PANTHER" id="PTHR35984">
    <property type="entry name" value="PERIPLASMIC SERINE PROTEASE"/>
    <property type="match status" value="1"/>
</dbReference>
<dbReference type="AlphaFoldDB" id="A0A848L9N5"/>
<dbReference type="InterPro" id="IPR002825">
    <property type="entry name" value="Pept_S49_ser-pept_pro"/>
</dbReference>
<evidence type="ECO:0000313" key="1">
    <source>
        <dbReference type="EMBL" id="NMO15246.1"/>
    </source>
</evidence>
<keyword evidence="2" id="KW-1185">Reference proteome</keyword>
<dbReference type="SUPFAM" id="SSF52096">
    <property type="entry name" value="ClpP/crotonase"/>
    <property type="match status" value="1"/>
</dbReference>
<sequence length="287" mass="32675">MAQPEPMTIDAQARKTLRELHASLETALERDVVAITGPILPGLEHRVRDAIEATDDRRERLAVVLQTPGGVVEVAERMVNVFRHYYSDVAFIIPDVAMSAGTVLAMSGDEIMMDFFSCLGPIDPQIPREGKLVPALSYLVQFKRLMDKAAAGTATTADFALLGKFDLAELHQYEMARELSTTLLVKWLAKYKFKDWTVTEGQKRAVTQEMREARAEEIARRLSDHEYWRSHGRRIPMQVLQDELKLRIQDFGSVPEHNRAIRDYFHLMSDFIAANSWGNFVHAKNYI</sequence>
<organism evidence="1 2">
    <name type="scientific">Pyxidicoccus fallax</name>
    <dbReference type="NCBI Taxonomy" id="394095"/>
    <lineage>
        <taxon>Bacteria</taxon>
        <taxon>Pseudomonadati</taxon>
        <taxon>Myxococcota</taxon>
        <taxon>Myxococcia</taxon>
        <taxon>Myxococcales</taxon>
        <taxon>Cystobacterineae</taxon>
        <taxon>Myxococcaceae</taxon>
        <taxon>Pyxidicoccus</taxon>
    </lineage>
</organism>
<dbReference type="Gene3D" id="3.90.226.10">
    <property type="entry name" value="2-enoyl-CoA Hydratase, Chain A, domain 1"/>
    <property type="match status" value="1"/>
</dbReference>
<dbReference type="PANTHER" id="PTHR35984:SF1">
    <property type="entry name" value="PERIPLASMIC SERINE PROTEASE"/>
    <property type="match status" value="1"/>
</dbReference>
<comment type="caution">
    <text evidence="1">The sequence shown here is derived from an EMBL/GenBank/DDBJ whole genome shotgun (WGS) entry which is preliminary data.</text>
</comment>
<dbReference type="GO" id="GO:0016020">
    <property type="term" value="C:membrane"/>
    <property type="evidence" value="ECO:0007669"/>
    <property type="project" value="InterPro"/>
</dbReference>
<dbReference type="Pfam" id="PF01972">
    <property type="entry name" value="SDH_protease"/>
    <property type="match status" value="1"/>
</dbReference>
<proteinExistence type="predicted"/>
<accession>A0A848L9N5</accession>